<name>A0A5M6ISP3_9PROT</name>
<accession>A0A5M6ISP3</accession>
<comment type="caution">
    <text evidence="1">The sequence shown here is derived from an EMBL/GenBank/DDBJ whole genome shotgun (WGS) entry which is preliminary data.</text>
</comment>
<dbReference type="Proteomes" id="UP000325255">
    <property type="component" value="Unassembled WGS sequence"/>
</dbReference>
<proteinExistence type="predicted"/>
<dbReference type="OrthoDB" id="9790913at2"/>
<dbReference type="EMBL" id="VWPK01000023">
    <property type="protein sequence ID" value="KAA5611221.1"/>
    <property type="molecule type" value="Genomic_DNA"/>
</dbReference>
<dbReference type="AlphaFoldDB" id="A0A5M6ISP3"/>
<organism evidence="1 2">
    <name type="scientific">Rhodovastum atsumiense</name>
    <dbReference type="NCBI Taxonomy" id="504468"/>
    <lineage>
        <taxon>Bacteria</taxon>
        <taxon>Pseudomonadati</taxon>
        <taxon>Pseudomonadota</taxon>
        <taxon>Alphaproteobacteria</taxon>
        <taxon>Acetobacterales</taxon>
        <taxon>Acetobacteraceae</taxon>
        <taxon>Rhodovastum</taxon>
    </lineage>
</organism>
<evidence type="ECO:0000313" key="1">
    <source>
        <dbReference type="EMBL" id="KAA5611221.1"/>
    </source>
</evidence>
<protein>
    <submittedName>
        <fullName evidence="1">Uncharacterized protein</fullName>
    </submittedName>
</protein>
<keyword evidence="2" id="KW-1185">Reference proteome</keyword>
<dbReference type="RefSeq" id="WP_150041784.1">
    <property type="nucleotide sequence ID" value="NZ_OW485601.1"/>
</dbReference>
<evidence type="ECO:0000313" key="2">
    <source>
        <dbReference type="Proteomes" id="UP000325255"/>
    </source>
</evidence>
<gene>
    <name evidence="1" type="ORF">F1189_15750</name>
</gene>
<reference evidence="1 2" key="1">
    <citation type="submission" date="2019-09" db="EMBL/GenBank/DDBJ databases">
        <title>Genome sequence of Rhodovastum atsumiense, a diverse member of the Acetobacteraceae family of non-sulfur purple photosynthetic bacteria.</title>
        <authorList>
            <person name="Meyer T."/>
            <person name="Kyndt J."/>
        </authorList>
    </citation>
    <scope>NUCLEOTIDE SEQUENCE [LARGE SCALE GENOMIC DNA]</scope>
    <source>
        <strain evidence="1 2">DSM 21279</strain>
    </source>
</reference>
<sequence length="481" mass="53544">MTNLRSRIAAAVTALHGRAWDEIAPASPPDQVLDAPRDQGVNHQAICAAMALLSLCDDVTPVVMRPVLEGGFDLRRDFGIDPRPLWGFNAPATARALLDAFFGVWPLPADPAVAGLAEALEAIRRGTLLGENTVPKLAYVPRANRDESFGACAERLWHTDDTGFAWLFDHTVDLLDRQVGRLPPGHPKATEASAVRQALARLRQPGLLVRRFHRHPWLAGHPGAFETLFADEIVAWLAPDCGRAGDPALHRPRGSGIELAFAPRNAAFLTLGDRYGDCTASRVRAQVDEDIANIHWTVCAWLLDPYYRVIEVFSDGKPALKGHVLPLVIDERPVFMVDAIEAVPELRELKDGSENPMRDRALYEVKDALLDTLLQVCTDLARRMGVEVVYVERFSNARWVRARLEVMPSDSYDVWDVEKPYETRIVEATIARVLGLKATTPRQEIQARNTRLMHQDLAENHKEVTLLAGPRSARRLRVRTP</sequence>